<dbReference type="OrthoDB" id="7103806at2759"/>
<dbReference type="PANTHER" id="PTHR46575:SF1">
    <property type="entry name" value="AMYLOID PROTEIN-BINDING PROTEIN 2"/>
    <property type="match status" value="1"/>
</dbReference>
<dbReference type="GO" id="GO:0031462">
    <property type="term" value="C:Cul2-RING ubiquitin ligase complex"/>
    <property type="evidence" value="ECO:0007669"/>
    <property type="project" value="TreeGrafter"/>
</dbReference>
<dbReference type="Pfam" id="PF13424">
    <property type="entry name" value="TPR_12"/>
    <property type="match status" value="1"/>
</dbReference>
<protein>
    <submittedName>
        <fullName evidence="3">Putative kinesin light chain</fullName>
    </submittedName>
</protein>
<dbReference type="InterPro" id="IPR011990">
    <property type="entry name" value="TPR-like_helical_dom_sf"/>
</dbReference>
<evidence type="ECO:0000313" key="4">
    <source>
        <dbReference type="EnsemblMetazoa" id="LLOJ003873-PA"/>
    </source>
</evidence>
<dbReference type="GO" id="GO:1990756">
    <property type="term" value="F:ubiquitin-like ligase-substrate adaptor activity"/>
    <property type="evidence" value="ECO:0007669"/>
    <property type="project" value="TreeGrafter"/>
</dbReference>
<dbReference type="GeneID" id="129789002"/>
<accession>A0A1B0CHG1</accession>
<organism evidence="4 5">
    <name type="scientific">Lutzomyia longipalpis</name>
    <name type="common">Sand fly</name>
    <dbReference type="NCBI Taxonomy" id="7200"/>
    <lineage>
        <taxon>Eukaryota</taxon>
        <taxon>Metazoa</taxon>
        <taxon>Ecdysozoa</taxon>
        <taxon>Arthropoda</taxon>
        <taxon>Hexapoda</taxon>
        <taxon>Insecta</taxon>
        <taxon>Pterygota</taxon>
        <taxon>Neoptera</taxon>
        <taxon>Endopterygota</taxon>
        <taxon>Diptera</taxon>
        <taxon>Nematocera</taxon>
        <taxon>Psychodoidea</taxon>
        <taxon>Psychodidae</taxon>
        <taxon>Lutzomyia</taxon>
        <taxon>Lutzomyia</taxon>
    </lineage>
</organism>
<dbReference type="GO" id="GO:0006886">
    <property type="term" value="P:intracellular protein transport"/>
    <property type="evidence" value="ECO:0007669"/>
    <property type="project" value="InterPro"/>
</dbReference>
<dbReference type="InterPro" id="IPR042476">
    <property type="entry name" value="APPBP2"/>
</dbReference>
<keyword evidence="5" id="KW-1185">Reference proteome</keyword>
<evidence type="ECO:0000256" key="1">
    <source>
        <dbReference type="PROSITE-ProRule" id="PRU00339"/>
    </source>
</evidence>
<dbReference type="PROSITE" id="PS50005">
    <property type="entry name" value="TPR"/>
    <property type="match status" value="1"/>
</dbReference>
<dbReference type="VEuPathDB" id="VectorBase:LLOJ003873"/>
<reference evidence="4" key="3">
    <citation type="submission" date="2020-05" db="UniProtKB">
        <authorList>
            <consortium name="EnsemblMetazoa"/>
        </authorList>
    </citation>
    <scope>IDENTIFICATION</scope>
    <source>
        <strain evidence="4">Jacobina</strain>
    </source>
</reference>
<evidence type="ECO:0000313" key="3">
    <source>
        <dbReference type="EMBL" id="MBC1173770.1"/>
    </source>
</evidence>
<name>A0A1B0CHG1_LUTLO</name>
<dbReference type="EMBL" id="GITU01005067">
    <property type="protein sequence ID" value="MBC1173770.1"/>
    <property type="molecule type" value="Transcribed_RNA"/>
</dbReference>
<dbReference type="EnsemblMetazoa" id="LLOJ003873-RA">
    <property type="protein sequence ID" value="LLOJ003873-PA"/>
    <property type="gene ID" value="LLOJ003873"/>
</dbReference>
<dbReference type="EMBL" id="AJWK01012336">
    <property type="status" value="NOT_ANNOTATED_CDS"/>
    <property type="molecule type" value="Genomic_DNA"/>
</dbReference>
<dbReference type="Gene3D" id="1.25.40.10">
    <property type="entry name" value="Tetratricopeptide repeat domain"/>
    <property type="match status" value="2"/>
</dbReference>
<dbReference type="CTD" id="31593"/>
<feature type="region of interest" description="Disordered" evidence="2">
    <location>
        <begin position="118"/>
        <end position="138"/>
    </location>
</feature>
<dbReference type="SMART" id="SM00028">
    <property type="entry name" value="TPR"/>
    <property type="match status" value="1"/>
</dbReference>
<evidence type="ECO:0000256" key="2">
    <source>
        <dbReference type="SAM" id="MobiDB-lite"/>
    </source>
</evidence>
<feature type="repeat" description="TPR" evidence="1">
    <location>
        <begin position="463"/>
        <end position="496"/>
    </location>
</feature>
<evidence type="ECO:0000313" key="5">
    <source>
        <dbReference type="Proteomes" id="UP000092461"/>
    </source>
</evidence>
<reference evidence="3" key="2">
    <citation type="journal article" date="2020" name="BMC">
        <title>Leishmania infection induces a limited differential gene expression in the sand fly midgut.</title>
        <authorList>
            <person name="Coutinho-Abreu I.V."/>
            <person name="Serafim T.D."/>
            <person name="Meneses C."/>
            <person name="Kamhawi S."/>
            <person name="Oliveira F."/>
            <person name="Valenzuela J.G."/>
        </authorList>
    </citation>
    <scope>NUCLEOTIDE SEQUENCE</scope>
    <source>
        <strain evidence="3">Jacobina</strain>
        <tissue evidence="3">Midgut</tissue>
    </source>
</reference>
<dbReference type="GO" id="GO:0043161">
    <property type="term" value="P:proteasome-mediated ubiquitin-dependent protein catabolic process"/>
    <property type="evidence" value="ECO:0007669"/>
    <property type="project" value="TreeGrafter"/>
</dbReference>
<dbReference type="RefSeq" id="XP_055681570.1">
    <property type="nucleotide sequence ID" value="XM_055825595.1"/>
</dbReference>
<dbReference type="PANTHER" id="PTHR46575">
    <property type="entry name" value="AMYLOID PROTEIN-BINDING PROTEIN 2"/>
    <property type="match status" value="1"/>
</dbReference>
<dbReference type="Proteomes" id="UP000092461">
    <property type="component" value="Unassembled WGS sequence"/>
</dbReference>
<dbReference type="VEuPathDB" id="VectorBase:LLONM1_004420"/>
<dbReference type="KEGG" id="lll:129789002"/>
<sequence length="625" mass="71540">MDSAKSPSSLYELCLEKYVSNLSKSVVSLQKINALRTLPPVILAEIYYAISQKADLCETLLEELSDLTVFAKLLRFGSARQKLLRCFASLVKQKLPIVSCLTKRYVDYIEYRKWYKQGSDSKSTDNYPEEDEDSVSRSKARRQDVDLGLRLGTFLSEAGWLAESIEVLSNVLRVVRNISRDERNTENLLTELDCLQRLLYAQANFCLFRDADTTYRAIVMLIDLVGTDNIPKSLLANLYLQISVLFFARSEYDQSYHWSIRALTNVAQENIPDKVVIDVLLQAAKSCVVKRHFKKANLLITMALTKTRNIYGQHHQKYADALLDYGFYLLNVDAITSSVEVYMEALEIKTDIFGNMNLLVAVAHEDLAYALYVREYSSGKFTTARNHVESSINIMKNLVPTNHLMLASAKRVKALILEEVALDNMMLHSGNDHQELLQQSEMLHKSALELSLEAFGEINVQTAKHYGNLGRLYQSMNKFEDAEKMHQRAIKIKTDLLGAYDYEVGLSIGHLASLYNYHMQKHLEAEALYLKSIEISLRLFGDSYSGLEYDYRGLCHVYESLANTDKYLEYSRILDTWRILRQENDDGNKSVFVELREDTTMEEVTKKFFEMCSEPSNEVIATNTT</sequence>
<reference evidence="5" key="1">
    <citation type="submission" date="2012-05" db="EMBL/GenBank/DDBJ databases">
        <title>Whole Genome Assembly of Lutzomyia longipalpis.</title>
        <authorList>
            <person name="Richards S."/>
            <person name="Qu C."/>
            <person name="Dillon R."/>
            <person name="Worley K."/>
            <person name="Scherer S."/>
            <person name="Batterton M."/>
            <person name="Taylor A."/>
            <person name="Hawes A."/>
            <person name="Hernandez B."/>
            <person name="Kovar C."/>
            <person name="Mandapat C."/>
            <person name="Pham C."/>
            <person name="Qu C."/>
            <person name="Jing C."/>
            <person name="Bess C."/>
            <person name="Bandaranaike D."/>
            <person name="Ngo D."/>
            <person name="Ongeri F."/>
            <person name="Arias F."/>
            <person name="Lara F."/>
            <person name="Weissenberger G."/>
            <person name="Kamau G."/>
            <person name="Han H."/>
            <person name="Shen H."/>
            <person name="Dinh H."/>
            <person name="Khalil I."/>
            <person name="Jones J."/>
            <person name="Shafer J."/>
            <person name="Jayaseelan J."/>
            <person name="Quiroz J."/>
            <person name="Blankenburg K."/>
            <person name="Nguyen L."/>
            <person name="Jackson L."/>
            <person name="Francisco L."/>
            <person name="Tang L.-Y."/>
            <person name="Pu L.-L."/>
            <person name="Perales L."/>
            <person name="Lorensuhewa L."/>
            <person name="Munidasa M."/>
            <person name="Coyle M."/>
            <person name="Taylor M."/>
            <person name="Puazo M."/>
            <person name="Firestine M."/>
            <person name="Scheel M."/>
            <person name="Javaid M."/>
            <person name="Wang M."/>
            <person name="Li M."/>
            <person name="Tabassum N."/>
            <person name="Saada N."/>
            <person name="Osuji N."/>
            <person name="Aqrawi P."/>
            <person name="Fu Q."/>
            <person name="Thornton R."/>
            <person name="Raj R."/>
            <person name="Goodspeed R."/>
            <person name="Mata R."/>
            <person name="Najjar R."/>
            <person name="Gubbala S."/>
            <person name="Lee S."/>
            <person name="Denson S."/>
            <person name="Patil S."/>
            <person name="Macmil S."/>
            <person name="Qi S."/>
            <person name="Matskevitch T."/>
            <person name="Palculict T."/>
            <person name="Mathew T."/>
            <person name="Vee V."/>
            <person name="Velamala V."/>
            <person name="Korchina V."/>
            <person name="Cai W."/>
            <person name="Liu W."/>
            <person name="Dai W."/>
            <person name="Zou X."/>
            <person name="Zhu Y."/>
            <person name="Zhang Y."/>
            <person name="Wu Y.-Q."/>
            <person name="Xin Y."/>
            <person name="Nazarath L."/>
            <person name="Kovar C."/>
            <person name="Han Y."/>
            <person name="Muzny D."/>
            <person name="Gibbs R."/>
        </authorList>
    </citation>
    <scope>NUCLEOTIDE SEQUENCE [LARGE SCALE GENOMIC DNA]</scope>
    <source>
        <strain evidence="5">Jacobina</strain>
    </source>
</reference>
<dbReference type="AlphaFoldDB" id="A0A1B0CHG1"/>
<dbReference type="InterPro" id="IPR019734">
    <property type="entry name" value="TPR_rpt"/>
</dbReference>
<dbReference type="EMBL" id="AJWK01012335">
    <property type="status" value="NOT_ANNOTATED_CDS"/>
    <property type="molecule type" value="Genomic_DNA"/>
</dbReference>
<dbReference type="SUPFAM" id="SSF48452">
    <property type="entry name" value="TPR-like"/>
    <property type="match status" value="2"/>
</dbReference>
<keyword evidence="1" id="KW-0802">TPR repeat</keyword>
<proteinExistence type="predicted"/>